<dbReference type="Pfam" id="PF04183">
    <property type="entry name" value="IucA_IucC"/>
    <property type="match status" value="1"/>
</dbReference>
<dbReference type="PANTHER" id="PTHR34384:SF5">
    <property type="entry name" value="L-2,3-DIAMINOPROPANOATE--CITRATE LIGASE"/>
    <property type="match status" value="1"/>
</dbReference>
<evidence type="ECO:0000313" key="3">
    <source>
        <dbReference type="EMBL" id="ORX50910.1"/>
    </source>
</evidence>
<sequence length="607" mass="67765">MPAASTLEQNAHYAKFSTTSRLISCLVSEGLIETIFVVNPNKTHVHGVCILLLPGKSSLVQPEDILVVVPLRGQPILQANADANQPAIAMVDGWDMLPHVFVPGTGPCAYPPVSQAKETTAISHQLVASLLGDAFDGFSLIDGHDAVQLWTRFASLSNVNDKLIQQISQELDSSMIHQAHAYNHPKLLPTLSSSTVAWEQIILEGHATHPMHKARKSFPPMVPVTPGDNDLEEPVLRLVAVPKSSIQMRGDFLANVQPWVDLLMTQQDQAKWTITHVLMPVHQLQLPNIEQRFSDVQVLPAQGHSVSVQSLTSIRSVAAPDLVAGLSLKLCLGIKVSSALRTITPFSTYFGPGFSENVVPRLTYDPAVLWIERELASAVYKHDDTDMAKHCSCVVREAFEYQPDADAIIPCAALVEKIQRPDTQMTLVQHVWQLDSQDKRRDFLDRYVDLLLQAFLPPVLVNGVAFEAHGQNTLARFDRTTGELKGFVVRDFGGVKVHRPTLRDSCQVDIDVLPESCVVAETKDEVYKLLYHTVFHCHLQRLIRVLDLHYNGEGWALVRKHLTRLVPKDHDLWKVLMEQDKVPGKCLIRMKMEELYRDVSHRTLPNV</sequence>
<dbReference type="GO" id="GO:0019290">
    <property type="term" value="P:siderophore biosynthetic process"/>
    <property type="evidence" value="ECO:0007669"/>
    <property type="project" value="InterPro"/>
</dbReference>
<dbReference type="GO" id="GO:0016881">
    <property type="term" value="F:acid-amino acid ligase activity"/>
    <property type="evidence" value="ECO:0007669"/>
    <property type="project" value="UniProtKB-ARBA"/>
</dbReference>
<protein>
    <recommendedName>
        <fullName evidence="5">Aerobactin siderophore biosynthesis IucA/IucC N-terminal domain-containing protein</fullName>
    </recommendedName>
</protein>
<feature type="domain" description="Aerobactin siderophore biosynthesis IucA/IucC-like C-terminal" evidence="2">
    <location>
        <begin position="442"/>
        <end position="594"/>
    </location>
</feature>
<dbReference type="Gene3D" id="1.10.510.40">
    <property type="match status" value="1"/>
</dbReference>
<gene>
    <name evidence="3" type="ORF">DM01DRAFT_1324699</name>
</gene>
<dbReference type="InterPro" id="IPR022770">
    <property type="entry name" value="IucA/IucC-like_C"/>
</dbReference>
<name>A0A1X2GE08_9FUNG</name>
<dbReference type="PANTHER" id="PTHR34384">
    <property type="entry name" value="L-2,3-DIAMINOPROPANOATE--CITRATE LIGASE"/>
    <property type="match status" value="1"/>
</dbReference>
<evidence type="ECO:0000313" key="4">
    <source>
        <dbReference type="Proteomes" id="UP000242146"/>
    </source>
</evidence>
<dbReference type="OrthoDB" id="2117718at2759"/>
<feature type="domain" description="Aerobactin siderophore biosynthesis IucA/IucC N-terminal" evidence="1">
    <location>
        <begin position="195"/>
        <end position="415"/>
    </location>
</feature>
<dbReference type="Proteomes" id="UP000242146">
    <property type="component" value="Unassembled WGS sequence"/>
</dbReference>
<proteinExistence type="predicted"/>
<dbReference type="EMBL" id="MCGT01000022">
    <property type="protein sequence ID" value="ORX50910.1"/>
    <property type="molecule type" value="Genomic_DNA"/>
</dbReference>
<evidence type="ECO:0000259" key="1">
    <source>
        <dbReference type="Pfam" id="PF04183"/>
    </source>
</evidence>
<comment type="caution">
    <text evidence="3">The sequence shown here is derived from an EMBL/GenBank/DDBJ whole genome shotgun (WGS) entry which is preliminary data.</text>
</comment>
<dbReference type="InterPro" id="IPR037455">
    <property type="entry name" value="LucA/IucC-like"/>
</dbReference>
<dbReference type="STRING" id="101127.A0A1X2GE08"/>
<reference evidence="3 4" key="1">
    <citation type="submission" date="2016-07" db="EMBL/GenBank/DDBJ databases">
        <title>Pervasive Adenine N6-methylation of Active Genes in Fungi.</title>
        <authorList>
            <consortium name="DOE Joint Genome Institute"/>
            <person name="Mondo S.J."/>
            <person name="Dannebaum R.O."/>
            <person name="Kuo R.C."/>
            <person name="Labutti K."/>
            <person name="Haridas S."/>
            <person name="Kuo A."/>
            <person name="Salamov A."/>
            <person name="Ahrendt S.R."/>
            <person name="Lipzen A."/>
            <person name="Sullivan W."/>
            <person name="Andreopoulos W.B."/>
            <person name="Clum A."/>
            <person name="Lindquist E."/>
            <person name="Daum C."/>
            <person name="Ramamoorthy G.K."/>
            <person name="Gryganskyi A."/>
            <person name="Culley D."/>
            <person name="Magnuson J.K."/>
            <person name="James T.Y."/>
            <person name="O'Malley M.A."/>
            <person name="Stajich J.E."/>
            <person name="Spatafora J.W."/>
            <person name="Visel A."/>
            <person name="Grigoriev I.V."/>
        </authorList>
    </citation>
    <scope>NUCLEOTIDE SEQUENCE [LARGE SCALE GENOMIC DNA]</scope>
    <source>
        <strain evidence="3 4">NRRL 3301</strain>
    </source>
</reference>
<dbReference type="AlphaFoldDB" id="A0A1X2GE08"/>
<evidence type="ECO:0008006" key="5">
    <source>
        <dbReference type="Google" id="ProtNLM"/>
    </source>
</evidence>
<accession>A0A1X2GE08</accession>
<dbReference type="InterPro" id="IPR007310">
    <property type="entry name" value="Aerobactin_biosyn_IucA/IucC_N"/>
</dbReference>
<evidence type="ECO:0000259" key="2">
    <source>
        <dbReference type="Pfam" id="PF06276"/>
    </source>
</evidence>
<keyword evidence="4" id="KW-1185">Reference proteome</keyword>
<dbReference type="Pfam" id="PF06276">
    <property type="entry name" value="FhuF"/>
    <property type="match status" value="1"/>
</dbReference>
<organism evidence="3 4">
    <name type="scientific">Hesseltinella vesiculosa</name>
    <dbReference type="NCBI Taxonomy" id="101127"/>
    <lineage>
        <taxon>Eukaryota</taxon>
        <taxon>Fungi</taxon>
        <taxon>Fungi incertae sedis</taxon>
        <taxon>Mucoromycota</taxon>
        <taxon>Mucoromycotina</taxon>
        <taxon>Mucoromycetes</taxon>
        <taxon>Mucorales</taxon>
        <taxon>Cunninghamellaceae</taxon>
        <taxon>Hesseltinella</taxon>
    </lineage>
</organism>